<reference evidence="2" key="1">
    <citation type="submission" date="2023-01" db="EMBL/GenBank/DDBJ databases">
        <title>The growth and conidiation of Purpureocillium lavendulum are regulated by nitrogen source and histone H3K14 acetylation.</title>
        <authorList>
            <person name="Tang P."/>
            <person name="Han J."/>
            <person name="Zhang C."/>
            <person name="Tang P."/>
            <person name="Qi F."/>
            <person name="Zhang K."/>
            <person name="Liang L."/>
        </authorList>
    </citation>
    <scope>NUCLEOTIDE SEQUENCE</scope>
    <source>
        <strain evidence="2">YMF1.00683</strain>
    </source>
</reference>
<keyword evidence="3" id="KW-1185">Reference proteome</keyword>
<evidence type="ECO:0000256" key="1">
    <source>
        <dbReference type="SAM" id="Phobius"/>
    </source>
</evidence>
<dbReference type="EMBL" id="JAQHRD010000003">
    <property type="protein sequence ID" value="KAJ6443242.1"/>
    <property type="molecule type" value="Genomic_DNA"/>
</dbReference>
<organism evidence="2 3">
    <name type="scientific">Purpureocillium lavendulum</name>
    <dbReference type="NCBI Taxonomy" id="1247861"/>
    <lineage>
        <taxon>Eukaryota</taxon>
        <taxon>Fungi</taxon>
        <taxon>Dikarya</taxon>
        <taxon>Ascomycota</taxon>
        <taxon>Pezizomycotina</taxon>
        <taxon>Sordariomycetes</taxon>
        <taxon>Hypocreomycetidae</taxon>
        <taxon>Hypocreales</taxon>
        <taxon>Ophiocordycipitaceae</taxon>
        <taxon>Purpureocillium</taxon>
    </lineage>
</organism>
<dbReference type="Proteomes" id="UP001163105">
    <property type="component" value="Unassembled WGS sequence"/>
</dbReference>
<accession>A0AB34FVT7</accession>
<evidence type="ECO:0000313" key="2">
    <source>
        <dbReference type="EMBL" id="KAJ6443242.1"/>
    </source>
</evidence>
<name>A0AB34FVT7_9HYPO</name>
<gene>
    <name evidence="2" type="ORF">O9K51_04421</name>
</gene>
<feature type="transmembrane region" description="Helical" evidence="1">
    <location>
        <begin position="110"/>
        <end position="143"/>
    </location>
</feature>
<dbReference type="AlphaFoldDB" id="A0AB34FVT7"/>
<keyword evidence="1" id="KW-1133">Transmembrane helix</keyword>
<comment type="caution">
    <text evidence="2">The sequence shown here is derived from an EMBL/GenBank/DDBJ whole genome shotgun (WGS) entry which is preliminary data.</text>
</comment>
<keyword evidence="1" id="KW-0472">Membrane</keyword>
<proteinExistence type="predicted"/>
<keyword evidence="1" id="KW-0812">Transmembrane</keyword>
<sequence>MERISLLTVSKVEPAVSIGPHSTVVRRLSPSLILATRWQRFVATTSCSVLLHAYLTASATLAHVLHAGRFLAVWALGAAKVGALHGLLMSGKAVADAWDSQPVRSVRQKFFYEFAVFILGGGNAIILLLFWPGWLILAGAIWTLYRLWG</sequence>
<protein>
    <submittedName>
        <fullName evidence="2">Mediator complex, subunit Med1</fullName>
    </submittedName>
</protein>
<evidence type="ECO:0000313" key="3">
    <source>
        <dbReference type="Proteomes" id="UP001163105"/>
    </source>
</evidence>